<organism evidence="8 9">
    <name type="scientific">Aspergillus ruber (strain CBS 135680)</name>
    <dbReference type="NCBI Taxonomy" id="1388766"/>
    <lineage>
        <taxon>Eukaryota</taxon>
        <taxon>Fungi</taxon>
        <taxon>Dikarya</taxon>
        <taxon>Ascomycota</taxon>
        <taxon>Pezizomycotina</taxon>
        <taxon>Eurotiomycetes</taxon>
        <taxon>Eurotiomycetidae</taxon>
        <taxon>Eurotiales</taxon>
        <taxon>Aspergillaceae</taxon>
        <taxon>Aspergillus</taxon>
        <taxon>Aspergillus subgen. Aspergillus</taxon>
    </lineage>
</organism>
<keyword evidence="9" id="KW-1185">Reference proteome</keyword>
<evidence type="ECO:0000256" key="5">
    <source>
        <dbReference type="ARBA" id="ARBA00023136"/>
    </source>
</evidence>
<dbReference type="STRING" id="1388766.A0A017SQ92"/>
<feature type="compositionally biased region" description="Low complexity" evidence="7">
    <location>
        <begin position="47"/>
        <end position="63"/>
    </location>
</feature>
<evidence type="ECO:0000256" key="3">
    <source>
        <dbReference type="ARBA" id="ARBA00022692"/>
    </source>
</evidence>
<dbReference type="PANTHER" id="PTHR11266">
    <property type="entry name" value="PEROXISOMAL MEMBRANE PROTEIN 2, PXMP2 MPV17"/>
    <property type="match status" value="1"/>
</dbReference>
<evidence type="ECO:0000256" key="2">
    <source>
        <dbReference type="ARBA" id="ARBA00006824"/>
    </source>
</evidence>
<dbReference type="GeneID" id="63695940"/>
<keyword evidence="5" id="KW-0472">Membrane</keyword>
<proteinExistence type="inferred from homology"/>
<feature type="region of interest" description="Disordered" evidence="7">
    <location>
        <begin position="1"/>
        <end position="82"/>
    </location>
</feature>
<accession>A0A017SQ92</accession>
<evidence type="ECO:0008006" key="10">
    <source>
        <dbReference type="Google" id="ProtNLM"/>
    </source>
</evidence>
<gene>
    <name evidence="8" type="ORF">EURHEDRAFT_408383</name>
</gene>
<dbReference type="HOGENOM" id="CLU_049109_10_1_1"/>
<protein>
    <recommendedName>
        <fullName evidence="10">Integral membrane protein, Mpv17/PMP22 family</fullName>
    </recommendedName>
</protein>
<dbReference type="Pfam" id="PF04117">
    <property type="entry name" value="Mpv17_PMP22"/>
    <property type="match status" value="1"/>
</dbReference>
<dbReference type="Proteomes" id="UP000019804">
    <property type="component" value="Unassembled WGS sequence"/>
</dbReference>
<name>A0A017SQ92_ASPRC</name>
<dbReference type="GO" id="GO:0016020">
    <property type="term" value="C:membrane"/>
    <property type="evidence" value="ECO:0007669"/>
    <property type="project" value="UniProtKB-SubCell"/>
</dbReference>
<evidence type="ECO:0000256" key="6">
    <source>
        <dbReference type="RuleBase" id="RU363053"/>
    </source>
</evidence>
<sequence length="309" mass="34127">MRPLANKLPSSIPLRPRQPCRQVRPQKRYNTQSTPEPPPNKRPHEPPQSQSQSQPQNPSFSSSPPHPQPSGTVASSAGASPAPLRARSLREVIYAGPLGRLGRAYARIQERRPYATQLCSSVVIYLCGDLSAQMLFPSEVVRKEGEGEGEIVEGGGYDPWRTMRHLTVGVGSSIPSYNWFMFLHNNFNFPSKFLSILTKVCVQQAVFTPVFNTYFFSVQSLLSGASFEDTYERLKKALPVSVTNSVKLWPAVTAFSFMYVPPQFRNVFSGIIAVGWQTYLSWLNQKAAREVEVAEMTAASASASVAVAA</sequence>
<dbReference type="InterPro" id="IPR007248">
    <property type="entry name" value="Mpv17_PMP22"/>
</dbReference>
<evidence type="ECO:0000256" key="7">
    <source>
        <dbReference type="SAM" id="MobiDB-lite"/>
    </source>
</evidence>
<dbReference type="OrthoDB" id="430207at2759"/>
<dbReference type="AlphaFoldDB" id="A0A017SQ92"/>
<dbReference type="EMBL" id="KK088412">
    <property type="protein sequence ID" value="EYE99133.1"/>
    <property type="molecule type" value="Genomic_DNA"/>
</dbReference>
<dbReference type="PANTHER" id="PTHR11266:SF113">
    <property type="entry name" value="MEMBRANE PROTEIN, MPV17_PMP22 FAMILY, PUTATIVE (AFU_ORTHOLOGUE AFUA_1G13840)-RELATED"/>
    <property type="match status" value="1"/>
</dbReference>
<evidence type="ECO:0000256" key="4">
    <source>
        <dbReference type="ARBA" id="ARBA00022989"/>
    </source>
</evidence>
<comment type="similarity">
    <text evidence="2 6">Belongs to the peroxisomal membrane protein PXMP2/4 family.</text>
</comment>
<dbReference type="RefSeq" id="XP_040642821.1">
    <property type="nucleotide sequence ID" value="XM_040780816.1"/>
</dbReference>
<keyword evidence="3" id="KW-0812">Transmembrane</keyword>
<comment type="subcellular location">
    <subcellularLocation>
        <location evidence="1">Membrane</location>
        <topology evidence="1">Multi-pass membrane protein</topology>
    </subcellularLocation>
</comment>
<evidence type="ECO:0000256" key="1">
    <source>
        <dbReference type="ARBA" id="ARBA00004141"/>
    </source>
</evidence>
<keyword evidence="4" id="KW-1133">Transmembrane helix</keyword>
<evidence type="ECO:0000313" key="8">
    <source>
        <dbReference type="EMBL" id="EYE99133.1"/>
    </source>
</evidence>
<evidence type="ECO:0000313" key="9">
    <source>
        <dbReference type="Proteomes" id="UP000019804"/>
    </source>
</evidence>
<dbReference type="GO" id="GO:0005739">
    <property type="term" value="C:mitochondrion"/>
    <property type="evidence" value="ECO:0007669"/>
    <property type="project" value="TreeGrafter"/>
</dbReference>
<reference evidence="9" key="1">
    <citation type="journal article" date="2014" name="Nat. Commun.">
        <title>Genomic adaptations of the halophilic Dead Sea filamentous fungus Eurotium rubrum.</title>
        <authorList>
            <person name="Kis-Papo T."/>
            <person name="Weig A.R."/>
            <person name="Riley R."/>
            <person name="Persoh D."/>
            <person name="Salamov A."/>
            <person name="Sun H."/>
            <person name="Lipzen A."/>
            <person name="Wasser S.P."/>
            <person name="Rambold G."/>
            <person name="Grigoriev I.V."/>
            <person name="Nevo E."/>
        </authorList>
    </citation>
    <scope>NUCLEOTIDE SEQUENCE [LARGE SCALE GENOMIC DNA]</scope>
    <source>
        <strain evidence="9">CBS 135680</strain>
    </source>
</reference>